<dbReference type="PATRIC" id="fig|80852.17.peg.4163"/>
<dbReference type="Pfam" id="PF09676">
    <property type="entry name" value="TraV"/>
    <property type="match status" value="1"/>
</dbReference>
<evidence type="ECO:0000256" key="1">
    <source>
        <dbReference type="SAM" id="SignalP"/>
    </source>
</evidence>
<dbReference type="HOGENOM" id="CLU_1926729_0_0_6"/>
<dbReference type="NCBIfam" id="TIGR02747">
    <property type="entry name" value="TraV"/>
    <property type="match status" value="1"/>
</dbReference>
<dbReference type="EMBL" id="LN554848">
    <property type="protein sequence ID" value="CED57932.1"/>
    <property type="molecule type" value="Genomic_DNA"/>
</dbReference>
<accession>A0A090IBN9</accession>
<keyword evidence="3" id="KW-1185">Reference proteome</keyword>
<dbReference type="OrthoDB" id="5641150at2"/>
<dbReference type="AlphaFoldDB" id="A0A090IBN9"/>
<keyword evidence="2" id="KW-0614">Plasmid</keyword>
<geneLocation type="plasmid" evidence="2 3">
    <name>pAWOD920</name>
</geneLocation>
<evidence type="ECO:0000313" key="3">
    <source>
        <dbReference type="Proteomes" id="UP000032427"/>
    </source>
</evidence>
<proteinExistence type="predicted"/>
<gene>
    <name evidence="2" type="primary">traV</name>
    <name evidence="2" type="ORF">AWOD_p920_06</name>
</gene>
<dbReference type="Proteomes" id="UP000032427">
    <property type="component" value="Plasmid pAWOD920"/>
</dbReference>
<dbReference type="InterPro" id="IPR014118">
    <property type="entry name" value="T4SS_TraV"/>
</dbReference>
<dbReference type="KEGG" id="awd:AWOD_p920_06"/>
<feature type="chain" id="PRO_5001857281" evidence="1">
    <location>
        <begin position="22"/>
        <end position="140"/>
    </location>
</feature>
<sequence>MMRLSHLLRLFPVLLLTGCSAGMGDDFSCSAIDGFEGCATMNDVHTLADNGRFDTDSKGNVIATQKRESLALSLPIGNNVNAPLHSGIPKRYQEKVKEIVIFPYQDSQGNYHDTAIIYTILAPSHWLAKPPTDIINSQYR</sequence>
<organism evidence="2 3">
    <name type="scientific">Aliivibrio wodanis</name>
    <dbReference type="NCBI Taxonomy" id="80852"/>
    <lineage>
        <taxon>Bacteria</taxon>
        <taxon>Pseudomonadati</taxon>
        <taxon>Pseudomonadota</taxon>
        <taxon>Gammaproteobacteria</taxon>
        <taxon>Vibrionales</taxon>
        <taxon>Vibrionaceae</taxon>
        <taxon>Aliivibrio</taxon>
    </lineage>
</organism>
<reference evidence="3" key="1">
    <citation type="submission" date="2014-09" db="EMBL/GenBank/DDBJ databases">
        <authorList>
            <person name="Hjerde E."/>
        </authorList>
    </citation>
    <scope>NUCLEOTIDE SEQUENCE [LARGE SCALE GENOMIC DNA]</scope>
    <source>
        <strain evidence="3">06/09/139</strain>
        <plasmid evidence="3">pAWOD920</plasmid>
    </source>
</reference>
<evidence type="ECO:0000313" key="2">
    <source>
        <dbReference type="EMBL" id="CED57932.1"/>
    </source>
</evidence>
<protein>
    <submittedName>
        <fullName evidence="2">Conjugative transfer protein TraV</fullName>
    </submittedName>
</protein>
<name>A0A090IBN9_9GAMM</name>
<feature type="signal peptide" evidence="1">
    <location>
        <begin position="1"/>
        <end position="21"/>
    </location>
</feature>
<keyword evidence="1" id="KW-0732">Signal</keyword>